<dbReference type="InterPro" id="IPR036568">
    <property type="entry name" value="GGCT-like_sf"/>
</dbReference>
<keyword evidence="2" id="KW-1133">Transmembrane helix</keyword>
<dbReference type="Gene3D" id="3.10.490.10">
    <property type="entry name" value="Gamma-glutamyl cyclotransferase-like"/>
    <property type="match status" value="1"/>
</dbReference>
<dbReference type="EMBL" id="DSDS01000151">
    <property type="protein sequence ID" value="HET98389.1"/>
    <property type="molecule type" value="Genomic_DNA"/>
</dbReference>
<dbReference type="InterPro" id="IPR009288">
    <property type="entry name" value="AIG2-like_dom"/>
</dbReference>
<proteinExistence type="predicted"/>
<gene>
    <name evidence="4" type="ORF">ENN98_06820</name>
</gene>
<evidence type="ECO:0000313" key="4">
    <source>
        <dbReference type="EMBL" id="HET98389.1"/>
    </source>
</evidence>
<dbReference type="CDD" id="cd06661">
    <property type="entry name" value="GGCT_like"/>
    <property type="match status" value="1"/>
</dbReference>
<feature type="transmembrane region" description="Helical" evidence="2">
    <location>
        <begin position="15"/>
        <end position="36"/>
    </location>
</feature>
<keyword evidence="2" id="KW-0812">Transmembrane</keyword>
<evidence type="ECO:0000256" key="2">
    <source>
        <dbReference type="SAM" id="Phobius"/>
    </source>
</evidence>
<dbReference type="Pfam" id="PF06094">
    <property type="entry name" value="GGACT"/>
    <property type="match status" value="1"/>
</dbReference>
<accession>A0A7C2XGQ7</accession>
<evidence type="ECO:0000256" key="1">
    <source>
        <dbReference type="SAM" id="MobiDB-lite"/>
    </source>
</evidence>
<organism evidence="4">
    <name type="scientific">Desulfurivibrio alkaliphilus</name>
    <dbReference type="NCBI Taxonomy" id="427923"/>
    <lineage>
        <taxon>Bacteria</taxon>
        <taxon>Pseudomonadati</taxon>
        <taxon>Thermodesulfobacteriota</taxon>
        <taxon>Desulfobulbia</taxon>
        <taxon>Desulfobulbales</taxon>
        <taxon>Desulfobulbaceae</taxon>
        <taxon>Desulfurivibrio</taxon>
    </lineage>
</organism>
<feature type="domain" description="Gamma-glutamylcyclotransferase AIG2-like" evidence="3">
    <location>
        <begin position="61"/>
        <end position="151"/>
    </location>
</feature>
<dbReference type="SUPFAM" id="SSF110857">
    <property type="entry name" value="Gamma-glutamyl cyclotransferase-like"/>
    <property type="match status" value="1"/>
</dbReference>
<keyword evidence="2" id="KW-0472">Membrane</keyword>
<protein>
    <submittedName>
        <fullName evidence="4">Gamma-glutamylcyclotransferase</fullName>
    </submittedName>
</protein>
<dbReference type="AlphaFoldDB" id="A0A7C2XGQ7"/>
<reference evidence="4" key="1">
    <citation type="journal article" date="2020" name="mSystems">
        <title>Genome- and Community-Level Interaction Insights into Carbon Utilization and Element Cycling Functions of Hydrothermarchaeota in Hydrothermal Sediment.</title>
        <authorList>
            <person name="Zhou Z."/>
            <person name="Liu Y."/>
            <person name="Xu W."/>
            <person name="Pan J."/>
            <person name="Luo Z.H."/>
            <person name="Li M."/>
        </authorList>
    </citation>
    <scope>NUCLEOTIDE SEQUENCE [LARGE SCALE GENOMIC DNA]</scope>
    <source>
        <strain evidence="4">SpSt-1224</strain>
    </source>
</reference>
<dbReference type="InterPro" id="IPR013024">
    <property type="entry name" value="GGCT-like"/>
</dbReference>
<comment type="caution">
    <text evidence="4">The sequence shown here is derived from an EMBL/GenBank/DDBJ whole genome shotgun (WGS) entry which is preliminary data.</text>
</comment>
<name>A0A7C2XGQ7_9BACT</name>
<sequence length="171" mass="19059">MESTDQGMVPTPARIIGYTLLPLGAGSALLLGWLWFSLFSPWGYTPPPDLSPIEEQVEHRVFAHGTLRYPVVRRLVIGRQVPAQPAILPGHRRERLNVIPEPGACTPGKVFVVEAAELGRLDRFERLGVRYQRIKLLLEDGEPAWVYQRRSESGPEQNGPRGFSPGGERQG</sequence>
<feature type="region of interest" description="Disordered" evidence="1">
    <location>
        <begin position="147"/>
        <end position="171"/>
    </location>
</feature>
<dbReference type="Proteomes" id="UP000885986">
    <property type="component" value="Unassembled WGS sequence"/>
</dbReference>
<feature type="non-terminal residue" evidence="4">
    <location>
        <position position="171"/>
    </location>
</feature>
<evidence type="ECO:0000259" key="3">
    <source>
        <dbReference type="Pfam" id="PF06094"/>
    </source>
</evidence>